<dbReference type="EMBL" id="SNZV01000011">
    <property type="protein sequence ID" value="TDS08953.1"/>
    <property type="molecule type" value="Genomic_DNA"/>
</dbReference>
<organism evidence="1 2">
    <name type="scientific">Sphingobacterium paludis</name>
    <dbReference type="NCBI Taxonomy" id="1476465"/>
    <lineage>
        <taxon>Bacteria</taxon>
        <taxon>Pseudomonadati</taxon>
        <taxon>Bacteroidota</taxon>
        <taxon>Sphingobacteriia</taxon>
        <taxon>Sphingobacteriales</taxon>
        <taxon>Sphingobacteriaceae</taxon>
        <taxon>Sphingobacterium</taxon>
    </lineage>
</organism>
<evidence type="ECO:0000313" key="2">
    <source>
        <dbReference type="Proteomes" id="UP000294752"/>
    </source>
</evidence>
<gene>
    <name evidence="1" type="ORF">B0I21_11182</name>
</gene>
<evidence type="ECO:0000313" key="1">
    <source>
        <dbReference type="EMBL" id="TDS08953.1"/>
    </source>
</evidence>
<name>A0A4V3E0X4_9SPHI</name>
<reference evidence="1 2" key="1">
    <citation type="submission" date="2019-03" db="EMBL/GenBank/DDBJ databases">
        <title>Genomic Encyclopedia of Type Strains, Phase III (KMG-III): the genomes of soil and plant-associated and newly described type strains.</title>
        <authorList>
            <person name="Whitman W."/>
        </authorList>
    </citation>
    <scope>NUCLEOTIDE SEQUENCE [LARGE SCALE GENOMIC DNA]</scope>
    <source>
        <strain evidence="1 2">CGMCC 1.12801</strain>
    </source>
</reference>
<dbReference type="AlphaFoldDB" id="A0A4V3E0X4"/>
<comment type="caution">
    <text evidence="1">The sequence shown here is derived from an EMBL/GenBank/DDBJ whole genome shotgun (WGS) entry which is preliminary data.</text>
</comment>
<proteinExistence type="predicted"/>
<keyword evidence="2" id="KW-1185">Reference proteome</keyword>
<sequence length="50" mass="5867">MRDKPQTDASSVKVLLYWKEPEGTIVKILVQMIKKQPSSFSLKFYNHLNE</sequence>
<dbReference type="Proteomes" id="UP000294752">
    <property type="component" value="Unassembled WGS sequence"/>
</dbReference>
<protein>
    <submittedName>
        <fullName evidence="1">Uncharacterized protein</fullName>
    </submittedName>
</protein>
<accession>A0A4V3E0X4</accession>